<feature type="transmembrane region" description="Helical" evidence="10">
    <location>
        <begin position="121"/>
        <end position="144"/>
    </location>
</feature>
<feature type="domain" description="Cation/H+ exchanger transmembrane" evidence="11">
    <location>
        <begin position="2"/>
        <end position="354"/>
    </location>
</feature>
<gene>
    <name evidence="12" type="ORF">G2W53_013243</name>
</gene>
<feature type="transmembrane region" description="Helical" evidence="10">
    <location>
        <begin position="335"/>
        <end position="354"/>
    </location>
</feature>
<keyword evidence="4 10" id="KW-0812">Transmembrane</keyword>
<keyword evidence="7" id="KW-0406">Ion transport</keyword>
<evidence type="ECO:0000313" key="13">
    <source>
        <dbReference type="Proteomes" id="UP000634136"/>
    </source>
</evidence>
<comment type="subcellular location">
    <subcellularLocation>
        <location evidence="1">Membrane</location>
        <topology evidence="1">Multi-pass membrane protein</topology>
    </subcellularLocation>
</comment>
<accession>A0A834TYJ6</accession>
<feature type="transmembrane region" description="Helical" evidence="10">
    <location>
        <begin position="156"/>
        <end position="181"/>
    </location>
</feature>
<dbReference type="PANTHER" id="PTHR32468:SF108">
    <property type="entry name" value="CATION_H(+) ANTIPORTER 15-LIKE"/>
    <property type="match status" value="1"/>
</dbReference>
<evidence type="ECO:0000256" key="8">
    <source>
        <dbReference type="ARBA" id="ARBA00023136"/>
    </source>
</evidence>
<protein>
    <submittedName>
        <fullName evidence="12">Cation/H(+) antiporter 15-like</fullName>
    </submittedName>
</protein>
<evidence type="ECO:0000256" key="9">
    <source>
        <dbReference type="ARBA" id="ARBA00038341"/>
    </source>
</evidence>
<evidence type="ECO:0000259" key="11">
    <source>
        <dbReference type="Pfam" id="PF00999"/>
    </source>
</evidence>
<dbReference type="GO" id="GO:0012505">
    <property type="term" value="C:endomembrane system"/>
    <property type="evidence" value="ECO:0007669"/>
    <property type="project" value="TreeGrafter"/>
</dbReference>
<dbReference type="InterPro" id="IPR006153">
    <property type="entry name" value="Cation/H_exchanger_TM"/>
</dbReference>
<evidence type="ECO:0000256" key="2">
    <source>
        <dbReference type="ARBA" id="ARBA00022448"/>
    </source>
</evidence>
<dbReference type="GO" id="GO:0016020">
    <property type="term" value="C:membrane"/>
    <property type="evidence" value="ECO:0007669"/>
    <property type="project" value="UniProtKB-SubCell"/>
</dbReference>
<dbReference type="Proteomes" id="UP000634136">
    <property type="component" value="Unassembled WGS sequence"/>
</dbReference>
<evidence type="ECO:0000256" key="7">
    <source>
        <dbReference type="ARBA" id="ARBA00023065"/>
    </source>
</evidence>
<keyword evidence="6 10" id="KW-1133">Transmembrane helix</keyword>
<feature type="transmembrane region" description="Helical" evidence="10">
    <location>
        <begin position="24"/>
        <end position="44"/>
    </location>
</feature>
<feature type="transmembrane region" description="Helical" evidence="10">
    <location>
        <begin position="304"/>
        <end position="323"/>
    </location>
</feature>
<feature type="transmembrane region" description="Helical" evidence="10">
    <location>
        <begin position="193"/>
        <end position="218"/>
    </location>
</feature>
<evidence type="ECO:0000256" key="5">
    <source>
        <dbReference type="ARBA" id="ARBA00022958"/>
    </source>
</evidence>
<dbReference type="GO" id="GO:0006813">
    <property type="term" value="P:potassium ion transport"/>
    <property type="evidence" value="ECO:0007669"/>
    <property type="project" value="UniProtKB-KW"/>
</dbReference>
<reference evidence="12" key="1">
    <citation type="submission" date="2020-09" db="EMBL/GenBank/DDBJ databases">
        <title>Genome-Enabled Discovery of Anthraquinone Biosynthesis in Senna tora.</title>
        <authorList>
            <person name="Kang S.-H."/>
            <person name="Pandey R.P."/>
            <person name="Lee C.-M."/>
            <person name="Sim J.-S."/>
            <person name="Jeong J.-T."/>
            <person name="Choi B.-S."/>
            <person name="Jung M."/>
            <person name="Ginzburg D."/>
            <person name="Zhao K."/>
            <person name="Won S.Y."/>
            <person name="Oh T.-J."/>
            <person name="Yu Y."/>
            <person name="Kim N.-H."/>
            <person name="Lee O.R."/>
            <person name="Lee T.-H."/>
            <person name="Bashyal P."/>
            <person name="Kim T.-S."/>
            <person name="Lee W.-H."/>
            <person name="Kawkins C."/>
            <person name="Kim C.-K."/>
            <person name="Kim J.S."/>
            <person name="Ahn B.O."/>
            <person name="Rhee S.Y."/>
            <person name="Sohng J.K."/>
        </authorList>
    </citation>
    <scope>NUCLEOTIDE SEQUENCE</scope>
    <source>
        <tissue evidence="12">Leaf</tissue>
    </source>
</reference>
<feature type="transmembrane region" description="Helical" evidence="10">
    <location>
        <begin position="56"/>
        <end position="78"/>
    </location>
</feature>
<evidence type="ECO:0000313" key="12">
    <source>
        <dbReference type="EMBL" id="KAF7830910.1"/>
    </source>
</evidence>
<dbReference type="GO" id="GO:0015297">
    <property type="term" value="F:antiporter activity"/>
    <property type="evidence" value="ECO:0007669"/>
    <property type="project" value="InterPro"/>
</dbReference>
<organism evidence="12 13">
    <name type="scientific">Senna tora</name>
    <dbReference type="NCBI Taxonomy" id="362788"/>
    <lineage>
        <taxon>Eukaryota</taxon>
        <taxon>Viridiplantae</taxon>
        <taxon>Streptophyta</taxon>
        <taxon>Embryophyta</taxon>
        <taxon>Tracheophyta</taxon>
        <taxon>Spermatophyta</taxon>
        <taxon>Magnoliopsida</taxon>
        <taxon>eudicotyledons</taxon>
        <taxon>Gunneridae</taxon>
        <taxon>Pentapetalae</taxon>
        <taxon>rosids</taxon>
        <taxon>fabids</taxon>
        <taxon>Fabales</taxon>
        <taxon>Fabaceae</taxon>
        <taxon>Caesalpinioideae</taxon>
        <taxon>Cassia clade</taxon>
        <taxon>Senna</taxon>
    </lineage>
</organism>
<keyword evidence="2" id="KW-0813">Transport</keyword>
<dbReference type="GO" id="GO:0006885">
    <property type="term" value="P:regulation of pH"/>
    <property type="evidence" value="ECO:0007669"/>
    <property type="project" value="TreeGrafter"/>
</dbReference>
<dbReference type="InterPro" id="IPR038770">
    <property type="entry name" value="Na+/solute_symporter_sf"/>
</dbReference>
<evidence type="ECO:0000256" key="10">
    <source>
        <dbReference type="SAM" id="Phobius"/>
    </source>
</evidence>
<dbReference type="PANTHER" id="PTHR32468">
    <property type="entry name" value="CATION/H + ANTIPORTER"/>
    <property type="match status" value="1"/>
</dbReference>
<dbReference type="InterPro" id="IPR050794">
    <property type="entry name" value="CPA2_transporter"/>
</dbReference>
<name>A0A834TYJ6_9FABA</name>
<keyword evidence="8 10" id="KW-0472">Membrane</keyword>
<evidence type="ECO:0000256" key="6">
    <source>
        <dbReference type="ARBA" id="ARBA00022989"/>
    </source>
</evidence>
<proteinExistence type="inferred from homology"/>
<comment type="similarity">
    <text evidence="9">Belongs to the monovalent cation:proton antiporter 2 (CPA2) transporter (TC 2.A.37) family. CHX (TC 2.A.37.4) subfamily.</text>
</comment>
<evidence type="ECO:0000256" key="3">
    <source>
        <dbReference type="ARBA" id="ARBA00022538"/>
    </source>
</evidence>
<dbReference type="GO" id="GO:1902600">
    <property type="term" value="P:proton transmembrane transport"/>
    <property type="evidence" value="ECO:0007669"/>
    <property type="project" value="InterPro"/>
</dbReference>
<keyword evidence="3" id="KW-0633">Potassium transport</keyword>
<evidence type="ECO:0000256" key="1">
    <source>
        <dbReference type="ARBA" id="ARBA00004141"/>
    </source>
</evidence>
<dbReference type="Gene3D" id="1.20.1530.20">
    <property type="match status" value="1"/>
</dbReference>
<sequence length="594" mass="66950">MGPTFLGKDKEYMDHVYLPRQTDALTVGALFGAIYTVFIVTLKMDIVLTWRSARRTWKLGVIPFLTSFCVMFVLLSIYTVPTLETPFERFILSCNASFSNFPVICQSMMDLNLLTSELGQIAMSSAFINDLFHWVFIILMYVLINRSRPGGKHSSVLLILSFFAFTLTLLFVVRPLLLMIARRTPTGKPVRNAYVILILASVPVVAFIGDVIGISFIYGPLFYGLIVPSGPPLGSTILQKSETLVDELFLPLAWAHLGKGINLYRLGDWGSILRINTVILSGHFAKIIGCILVALTYKIRLKHGLVLGLMLNVKGIIEFIIYSRLRKMKLLDTQIYQYLVIILLLTTTIIHPIVEKLYKPYTRLDAHNSRYHPRIRLIQNTVRNPEFCMICCIHNEGNVRSMISLIEACNPIISSAICAYVVHLIELQGRSTPVLLPVDMQRRTFSSFNYPITNHIMRAFDNYKRNSNGHVTIMPYINISPYKNMHEAVCNLAQDKMVSFLIVPFHENDLPRGSQMTTFIRDLNFNFHAYAPCTQQQHPRARYRALFPRGLVLHGRARRPGGPRVGEPHVGARELADDVVLVCSKGGGGESGGG</sequence>
<comment type="caution">
    <text evidence="12">The sequence shown here is derived from an EMBL/GenBank/DDBJ whole genome shotgun (WGS) entry which is preliminary data.</text>
</comment>
<feature type="transmembrane region" description="Helical" evidence="10">
    <location>
        <begin position="272"/>
        <end position="297"/>
    </location>
</feature>
<keyword evidence="13" id="KW-1185">Reference proteome</keyword>
<dbReference type="OrthoDB" id="1612738at2759"/>
<dbReference type="EMBL" id="JAAIUW010000005">
    <property type="protein sequence ID" value="KAF7830910.1"/>
    <property type="molecule type" value="Genomic_DNA"/>
</dbReference>
<evidence type="ECO:0000256" key="4">
    <source>
        <dbReference type="ARBA" id="ARBA00022692"/>
    </source>
</evidence>
<keyword evidence="5" id="KW-0630">Potassium</keyword>
<dbReference type="Pfam" id="PF00999">
    <property type="entry name" value="Na_H_Exchanger"/>
    <property type="match status" value="1"/>
</dbReference>
<dbReference type="AlphaFoldDB" id="A0A834TYJ6"/>